<sequence length="797" mass="86079">PPGVSNAPPPPSAARPRGRELGSARPARPGQGAMSAMVLRIALAALAAARLAAAVPGGVEKIVCEVLSQRSLERGAANATCAEVQELAEKYPGVITPYQDCAERFEHFWEKAAAACPKHRRHFDLPADIPEDIKKELCDVASQKDVEEKAIKYVCEKVKDEVNPVECNLVLKAAWAHALEDCSPNKTAPSPADIEKLICEYASQQPIEDKAVEEICEVVTAKFPSVPDCKGMVEAAWAKALAMCPKQQAMLPSPADIEKLICEYASQQPIEDKAVEEICEVVTAKFPSVPDCKGMVEAAWAKALAMCPKQQAMLPSPADIEKLICEYASQQPIEDKAVEEICEVVTAKFPSVPDCKGMVEAAWAKALAMCPKRQAMRPSPADIEKLICEYASQQPIEDKAVEEICEVVTAKFPSVPDCKGMVEAAWDKALAMCPKQQAMLPSPADIEKLICEYASQQPIEDKAVEEICEVVTAKFPSVPDCKGMVEAAWAKALAMCPKQQAMLPSPADIEKLICEYASQQPIEDKAVEEICEVVTAKFPSVPDCKGMVEAAWDKALAMCPKQQAMLPSPADIEKLICEYASQQPIEDKAVEEICEVVTAKFPSVPDCKGMVEAAWDKALAMCPKEQLMAPSPADIEKLICEFASKKQIEDKAVEEVCQAIADKFPSIKFDPDCKTVMEFGGGGGHVPQAEPRDAHVRLRRSPAKPCDAVASSRVGGPRAGSGEGSPRREGRRCTTSRGRPPGGRPRSAPLLGRLARRLRAGVHTQPLGERALQRPVRCSDGLQGSEVVGGGKERGDD</sequence>
<feature type="compositionally biased region" description="Pro residues" evidence="1">
    <location>
        <begin position="1"/>
        <end position="13"/>
    </location>
</feature>
<keyword evidence="3" id="KW-1185">Reference proteome</keyword>
<feature type="non-terminal residue" evidence="2">
    <location>
        <position position="1"/>
    </location>
</feature>
<dbReference type="EMBL" id="CAUYUJ010021739">
    <property type="protein sequence ID" value="CAK0906747.1"/>
    <property type="molecule type" value="Genomic_DNA"/>
</dbReference>
<gene>
    <name evidence="2" type="ORF">PCOR1329_LOCUS81969</name>
</gene>
<name>A0ABN9Y5U0_9DINO</name>
<evidence type="ECO:0000256" key="1">
    <source>
        <dbReference type="SAM" id="MobiDB-lite"/>
    </source>
</evidence>
<organism evidence="2 3">
    <name type="scientific">Prorocentrum cordatum</name>
    <dbReference type="NCBI Taxonomy" id="2364126"/>
    <lineage>
        <taxon>Eukaryota</taxon>
        <taxon>Sar</taxon>
        <taxon>Alveolata</taxon>
        <taxon>Dinophyceae</taxon>
        <taxon>Prorocentrales</taxon>
        <taxon>Prorocentraceae</taxon>
        <taxon>Prorocentrum</taxon>
    </lineage>
</organism>
<evidence type="ECO:0000313" key="3">
    <source>
        <dbReference type="Proteomes" id="UP001189429"/>
    </source>
</evidence>
<feature type="region of interest" description="Disordered" evidence="1">
    <location>
        <begin position="694"/>
        <end position="797"/>
    </location>
</feature>
<protein>
    <submittedName>
        <fullName evidence="2">Uncharacterized protein</fullName>
    </submittedName>
</protein>
<dbReference type="Proteomes" id="UP001189429">
    <property type="component" value="Unassembled WGS sequence"/>
</dbReference>
<evidence type="ECO:0000313" key="2">
    <source>
        <dbReference type="EMBL" id="CAK0906747.1"/>
    </source>
</evidence>
<feature type="region of interest" description="Disordered" evidence="1">
    <location>
        <begin position="1"/>
        <end position="30"/>
    </location>
</feature>
<accession>A0ABN9Y5U0</accession>
<comment type="caution">
    <text evidence="2">The sequence shown here is derived from an EMBL/GenBank/DDBJ whole genome shotgun (WGS) entry which is preliminary data.</text>
</comment>
<proteinExistence type="predicted"/>
<feature type="compositionally biased region" description="Low complexity" evidence="1">
    <location>
        <begin position="733"/>
        <end position="753"/>
    </location>
</feature>
<reference evidence="2" key="1">
    <citation type="submission" date="2023-10" db="EMBL/GenBank/DDBJ databases">
        <authorList>
            <person name="Chen Y."/>
            <person name="Shah S."/>
            <person name="Dougan E. K."/>
            <person name="Thang M."/>
            <person name="Chan C."/>
        </authorList>
    </citation>
    <scope>NUCLEOTIDE SEQUENCE [LARGE SCALE GENOMIC DNA]</scope>
</reference>